<keyword evidence="3" id="KW-1003">Cell membrane</keyword>
<keyword evidence="5" id="KW-0133">Cell shape</keyword>
<feature type="transmembrane region" description="Helical" evidence="8">
    <location>
        <begin position="6"/>
        <end position="27"/>
    </location>
</feature>
<evidence type="ECO:0000256" key="2">
    <source>
        <dbReference type="ARBA" id="ARBA00007776"/>
    </source>
</evidence>
<dbReference type="RefSeq" id="WP_204700896.1">
    <property type="nucleotide sequence ID" value="NZ_JAFBDQ010000004.1"/>
</dbReference>
<feature type="transmembrane region" description="Helical" evidence="8">
    <location>
        <begin position="64"/>
        <end position="84"/>
    </location>
</feature>
<evidence type="ECO:0000256" key="4">
    <source>
        <dbReference type="ARBA" id="ARBA00022692"/>
    </source>
</evidence>
<comment type="caution">
    <text evidence="9">The sequence shown here is derived from an EMBL/GenBank/DDBJ whole genome shotgun (WGS) entry which is preliminary data.</text>
</comment>
<dbReference type="EMBL" id="JAFBDQ010000004">
    <property type="protein sequence ID" value="MBM7556183.1"/>
    <property type="molecule type" value="Genomic_DNA"/>
</dbReference>
<evidence type="ECO:0000256" key="7">
    <source>
        <dbReference type="ARBA" id="ARBA00023136"/>
    </source>
</evidence>
<accession>A0A938XNR8</accession>
<reference evidence="9" key="1">
    <citation type="submission" date="2021-01" db="EMBL/GenBank/DDBJ databases">
        <title>Genomic Encyclopedia of Type Strains, Phase IV (KMG-IV): sequencing the most valuable type-strain genomes for metagenomic binning, comparative biology and taxonomic classification.</title>
        <authorList>
            <person name="Goeker M."/>
        </authorList>
    </citation>
    <scope>NUCLEOTIDE SEQUENCE</scope>
    <source>
        <strain evidence="9">DSM 23230</strain>
    </source>
</reference>
<sequence length="166" mass="18744">MGYLSFYGVLIIIAVIVQSLPISYEIFSGIHPDFLLIISTMVAVNYGRTAGGVLGFLAGLLQDWFSGGLFGIHAISKTLTAYLCGFLRENIYQHHFLTPLLITLFATVVNQVLILMFTKLLVEILVLKEVTKEVIVPLAIWNSIISLFVYPMIYKLESILIRRKFW</sequence>
<protein>
    <submittedName>
        <fullName evidence="9">Rod shape-determining protein MreD</fullName>
    </submittedName>
</protein>
<evidence type="ECO:0000256" key="3">
    <source>
        <dbReference type="ARBA" id="ARBA00022475"/>
    </source>
</evidence>
<comment type="similarity">
    <text evidence="2">Belongs to the MreD family.</text>
</comment>
<evidence type="ECO:0000313" key="10">
    <source>
        <dbReference type="Proteomes" id="UP000774000"/>
    </source>
</evidence>
<feature type="transmembrane region" description="Helical" evidence="8">
    <location>
        <begin position="96"/>
        <end position="122"/>
    </location>
</feature>
<evidence type="ECO:0000256" key="5">
    <source>
        <dbReference type="ARBA" id="ARBA00022960"/>
    </source>
</evidence>
<keyword evidence="7 8" id="KW-0472">Membrane</keyword>
<dbReference type="InterPro" id="IPR007227">
    <property type="entry name" value="Cell_shape_determining_MreD"/>
</dbReference>
<dbReference type="Pfam" id="PF04093">
    <property type="entry name" value="MreD"/>
    <property type="match status" value="1"/>
</dbReference>
<keyword evidence="4 8" id="KW-0812">Transmembrane</keyword>
<evidence type="ECO:0000256" key="8">
    <source>
        <dbReference type="SAM" id="Phobius"/>
    </source>
</evidence>
<organism evidence="9 10">
    <name type="scientific">Halanaerobacter jeridensis</name>
    <dbReference type="NCBI Taxonomy" id="706427"/>
    <lineage>
        <taxon>Bacteria</taxon>
        <taxon>Bacillati</taxon>
        <taxon>Bacillota</taxon>
        <taxon>Clostridia</taxon>
        <taxon>Halanaerobiales</taxon>
        <taxon>Halobacteroidaceae</taxon>
        <taxon>Halanaerobacter</taxon>
    </lineage>
</organism>
<evidence type="ECO:0000256" key="6">
    <source>
        <dbReference type="ARBA" id="ARBA00022989"/>
    </source>
</evidence>
<dbReference type="Proteomes" id="UP000774000">
    <property type="component" value="Unassembled WGS sequence"/>
</dbReference>
<dbReference type="NCBIfam" id="TIGR03426">
    <property type="entry name" value="shape_MreD"/>
    <property type="match status" value="1"/>
</dbReference>
<dbReference type="AlphaFoldDB" id="A0A938XNR8"/>
<gene>
    <name evidence="9" type="ORF">JOC47_001019</name>
</gene>
<evidence type="ECO:0000313" key="9">
    <source>
        <dbReference type="EMBL" id="MBM7556183.1"/>
    </source>
</evidence>
<dbReference type="Gene3D" id="1.10.1760.20">
    <property type="match status" value="1"/>
</dbReference>
<feature type="transmembrane region" description="Helical" evidence="8">
    <location>
        <begin position="134"/>
        <end position="154"/>
    </location>
</feature>
<proteinExistence type="inferred from homology"/>
<keyword evidence="10" id="KW-1185">Reference proteome</keyword>
<dbReference type="GO" id="GO:0005886">
    <property type="term" value="C:plasma membrane"/>
    <property type="evidence" value="ECO:0007669"/>
    <property type="project" value="UniProtKB-SubCell"/>
</dbReference>
<name>A0A938XNR8_9FIRM</name>
<comment type="subcellular location">
    <subcellularLocation>
        <location evidence="1">Cell membrane</location>
        <topology evidence="1">Multi-pass membrane protein</topology>
    </subcellularLocation>
</comment>
<dbReference type="GO" id="GO:0008360">
    <property type="term" value="P:regulation of cell shape"/>
    <property type="evidence" value="ECO:0007669"/>
    <property type="project" value="UniProtKB-KW"/>
</dbReference>
<keyword evidence="6 8" id="KW-1133">Transmembrane helix</keyword>
<evidence type="ECO:0000256" key="1">
    <source>
        <dbReference type="ARBA" id="ARBA00004651"/>
    </source>
</evidence>